<organism evidence="1 2">
    <name type="scientific">Phytophthora megakarya</name>
    <dbReference type="NCBI Taxonomy" id="4795"/>
    <lineage>
        <taxon>Eukaryota</taxon>
        <taxon>Sar</taxon>
        <taxon>Stramenopiles</taxon>
        <taxon>Oomycota</taxon>
        <taxon>Peronosporomycetes</taxon>
        <taxon>Peronosporales</taxon>
        <taxon>Peronosporaceae</taxon>
        <taxon>Phytophthora</taxon>
    </lineage>
</organism>
<dbReference type="AlphaFoldDB" id="A0A225W3V0"/>
<name>A0A225W3V0_9STRA</name>
<dbReference type="Proteomes" id="UP000198211">
    <property type="component" value="Unassembled WGS sequence"/>
</dbReference>
<evidence type="ECO:0000313" key="1">
    <source>
        <dbReference type="EMBL" id="OWZ12431.1"/>
    </source>
</evidence>
<gene>
    <name evidence="1" type="ORF">PHMEG_00014408</name>
</gene>
<protein>
    <submittedName>
        <fullName evidence="1">RxLR effector protein</fullName>
    </submittedName>
</protein>
<accession>A0A225W3V0</accession>
<keyword evidence="2" id="KW-1185">Reference proteome</keyword>
<sequence length="115" mass="12920">MRPTRINYSVLWGTIALLVCINAIIIIPVSSCHDFAIDVRAKRQLRTHMLVDDSDNTFEERTNINLSGTTGIKSLISKKAKQVAEKAKVIFTSNNQPTTNKLFIQYQVGTVKSRL</sequence>
<dbReference type="EMBL" id="NBNE01001849">
    <property type="protein sequence ID" value="OWZ12431.1"/>
    <property type="molecule type" value="Genomic_DNA"/>
</dbReference>
<reference evidence="2" key="1">
    <citation type="submission" date="2017-03" db="EMBL/GenBank/DDBJ databases">
        <title>Phytopthora megakarya and P. palmivora, two closely related causual agents of cacao black pod achieved similar genome size and gene model numbers by different mechanisms.</title>
        <authorList>
            <person name="Ali S."/>
            <person name="Shao J."/>
            <person name="Larry D.J."/>
            <person name="Kronmiller B."/>
            <person name="Shen D."/>
            <person name="Strem M.D."/>
            <person name="Melnick R.L."/>
            <person name="Guiltinan M.J."/>
            <person name="Tyler B.M."/>
            <person name="Meinhardt L.W."/>
            <person name="Bailey B.A."/>
        </authorList>
    </citation>
    <scope>NUCLEOTIDE SEQUENCE [LARGE SCALE GENOMIC DNA]</scope>
    <source>
        <strain evidence="2">zdho120</strain>
    </source>
</reference>
<proteinExistence type="predicted"/>
<evidence type="ECO:0000313" key="2">
    <source>
        <dbReference type="Proteomes" id="UP000198211"/>
    </source>
</evidence>
<feature type="non-terminal residue" evidence="1">
    <location>
        <position position="115"/>
    </location>
</feature>
<comment type="caution">
    <text evidence="1">The sequence shown here is derived from an EMBL/GenBank/DDBJ whole genome shotgun (WGS) entry which is preliminary data.</text>
</comment>